<feature type="region of interest" description="Disordered" evidence="1">
    <location>
        <begin position="1"/>
        <end position="30"/>
    </location>
</feature>
<proteinExistence type="predicted"/>
<accession>A0A0D0A091</accession>
<feature type="region of interest" description="Disordered" evidence="1">
    <location>
        <begin position="514"/>
        <end position="556"/>
    </location>
</feature>
<dbReference type="Pfam" id="PF18759">
    <property type="entry name" value="Plavaka"/>
    <property type="match status" value="1"/>
</dbReference>
<dbReference type="HOGENOM" id="CLU_002498_0_1_1"/>
<evidence type="ECO:0000313" key="2">
    <source>
        <dbReference type="EMBL" id="KIK35226.1"/>
    </source>
</evidence>
<evidence type="ECO:0000313" key="3">
    <source>
        <dbReference type="Proteomes" id="UP000054485"/>
    </source>
</evidence>
<keyword evidence="3" id="KW-1185">Reference proteome</keyword>
<dbReference type="AlphaFoldDB" id="A0A0D0A091"/>
<dbReference type="EMBL" id="KN835648">
    <property type="protein sequence ID" value="KIK35226.1"/>
    <property type="molecule type" value="Genomic_DNA"/>
</dbReference>
<feature type="non-terminal residue" evidence="2">
    <location>
        <position position="891"/>
    </location>
</feature>
<sequence length="891" mass="103335">FDPNNVQSTSWDRINSKLGSSADDGCDEWEDEDAGWRKTMVTIQVPFSRTTAHPDAQPYPAADLYHRSIVSIIREKLSNAHDDEYFHYEPYRLQWSTPHLPREVNIQGELYTSPAFMDAHRELQGSPREVGCDLPRVVIALMFWSDATHLTTFGNTRLWLVYMYFGNESKYRRCKPSCNLSNHVTYFQKLPDSFKDFAGTYTNGKGVGRECTTHCQRELFQAQWKVLLDDELLEAYEHGIVILCCDGIKCRFYPQIFTYSADYPEKVLIATIRQLGGCPCPRCLIPTAQIHNLETSSDRQQRSTLAWSDVSRSPLVATAHNFIYKQNYGVDSTRVESLLKPDSWVPSSNVLSDSLGAFGFNVFVALVVDLLHEFELGVWRMLLLHLLRILFALDKHLIHELDKRYRQVPPFGPATIRRFSTNTSDMSNMAARNFEDLLQCSIPVFKGLLPDPHNQIVMDLLFTMAHWHGLAKLRMHSDLTLDVLDLETTKLGAQFRQFKEKVCSAYNTQELDREVDTRTRWQTKEARTNAKGKQKASPEQPLDTQLPRQPRRKRSFNLNTYKMHALGDYVTSIRRFGTTDSYSTEPGELEHRTPKRRYCRTDRRAFVHQLTQIKRHQNRLCRINERQRKQAPRAESNQTASDPHLHHHIGQSEKVFNELGHYLRKNARDPAIKDFLPRLKTHILERLDAGTPGFPAKDPTHADNDRDSILFKHNRIYHHNLARFNFTSYDVRRSQDVINPKTPHCNIMLLQRDLDDDNPICNYRYAKVLGIHHVNAIRTGNVYESHRVEFLFVRWYQLVQRHDWETHTLGRVNFLPLSNPDAFGFVDPGAVLRGCHIIPAFSRGERNPSDGMSPLAGDKYDWHEYYVNSFVDRDSLMRFHYGLGVGHMYSH</sequence>
<gene>
    <name evidence="2" type="ORF">CY34DRAFT_49342</name>
</gene>
<organism evidence="2 3">
    <name type="scientific">Suillus luteus UH-Slu-Lm8-n1</name>
    <dbReference type="NCBI Taxonomy" id="930992"/>
    <lineage>
        <taxon>Eukaryota</taxon>
        <taxon>Fungi</taxon>
        <taxon>Dikarya</taxon>
        <taxon>Basidiomycota</taxon>
        <taxon>Agaricomycotina</taxon>
        <taxon>Agaricomycetes</taxon>
        <taxon>Agaricomycetidae</taxon>
        <taxon>Boletales</taxon>
        <taxon>Suillineae</taxon>
        <taxon>Suillaceae</taxon>
        <taxon>Suillus</taxon>
    </lineage>
</organism>
<dbReference type="OrthoDB" id="2687259at2759"/>
<name>A0A0D0A091_9AGAM</name>
<evidence type="ECO:0000256" key="1">
    <source>
        <dbReference type="SAM" id="MobiDB-lite"/>
    </source>
</evidence>
<feature type="compositionally biased region" description="Polar residues" evidence="1">
    <location>
        <begin position="1"/>
        <end position="19"/>
    </location>
</feature>
<reference evidence="2 3" key="1">
    <citation type="submission" date="2014-04" db="EMBL/GenBank/DDBJ databases">
        <authorList>
            <consortium name="DOE Joint Genome Institute"/>
            <person name="Kuo A."/>
            <person name="Ruytinx J."/>
            <person name="Rineau F."/>
            <person name="Colpaert J."/>
            <person name="Kohler A."/>
            <person name="Nagy L.G."/>
            <person name="Floudas D."/>
            <person name="Copeland A."/>
            <person name="Barry K.W."/>
            <person name="Cichocki N."/>
            <person name="Veneault-Fourrey C."/>
            <person name="LaButti K."/>
            <person name="Lindquist E.A."/>
            <person name="Lipzen A."/>
            <person name="Lundell T."/>
            <person name="Morin E."/>
            <person name="Murat C."/>
            <person name="Sun H."/>
            <person name="Tunlid A."/>
            <person name="Henrissat B."/>
            <person name="Grigoriev I.V."/>
            <person name="Hibbett D.S."/>
            <person name="Martin F."/>
            <person name="Nordberg H.P."/>
            <person name="Cantor M.N."/>
            <person name="Hua S.X."/>
        </authorList>
    </citation>
    <scope>NUCLEOTIDE SEQUENCE [LARGE SCALE GENOMIC DNA]</scope>
    <source>
        <strain evidence="2 3">UH-Slu-Lm8-n1</strain>
    </source>
</reference>
<dbReference type="InterPro" id="IPR041078">
    <property type="entry name" value="Plavaka"/>
</dbReference>
<feature type="compositionally biased region" description="Basic and acidic residues" evidence="1">
    <location>
        <begin position="514"/>
        <end position="528"/>
    </location>
</feature>
<protein>
    <submittedName>
        <fullName evidence="2">Unplaced genomic scaffold CY34scaffold_517, whole genome shotgun sequence</fullName>
    </submittedName>
</protein>
<dbReference type="InParanoid" id="A0A0D0A091"/>
<reference evidence="3" key="2">
    <citation type="submission" date="2015-01" db="EMBL/GenBank/DDBJ databases">
        <title>Evolutionary Origins and Diversification of the Mycorrhizal Mutualists.</title>
        <authorList>
            <consortium name="DOE Joint Genome Institute"/>
            <consortium name="Mycorrhizal Genomics Consortium"/>
            <person name="Kohler A."/>
            <person name="Kuo A."/>
            <person name="Nagy L.G."/>
            <person name="Floudas D."/>
            <person name="Copeland A."/>
            <person name="Barry K.W."/>
            <person name="Cichocki N."/>
            <person name="Veneault-Fourrey C."/>
            <person name="LaButti K."/>
            <person name="Lindquist E.A."/>
            <person name="Lipzen A."/>
            <person name="Lundell T."/>
            <person name="Morin E."/>
            <person name="Murat C."/>
            <person name="Riley R."/>
            <person name="Ohm R."/>
            <person name="Sun H."/>
            <person name="Tunlid A."/>
            <person name="Henrissat B."/>
            <person name="Grigoriev I.V."/>
            <person name="Hibbett D.S."/>
            <person name="Martin F."/>
        </authorList>
    </citation>
    <scope>NUCLEOTIDE SEQUENCE [LARGE SCALE GENOMIC DNA]</scope>
    <source>
        <strain evidence="3">UH-Slu-Lm8-n1</strain>
    </source>
</reference>
<feature type="region of interest" description="Disordered" evidence="1">
    <location>
        <begin position="625"/>
        <end position="648"/>
    </location>
</feature>
<dbReference type="Proteomes" id="UP000054485">
    <property type="component" value="Unassembled WGS sequence"/>
</dbReference>
<feature type="non-terminal residue" evidence="2">
    <location>
        <position position="1"/>
    </location>
</feature>
<dbReference type="STRING" id="930992.A0A0D0A091"/>